<protein>
    <submittedName>
        <fullName evidence="1">Uncharacterized protein</fullName>
    </submittedName>
</protein>
<proteinExistence type="predicted"/>
<name>A0A1K0JH15_CUPNE</name>
<organism evidence="1">
    <name type="scientific">Cupriavidus necator</name>
    <name type="common">Alcaligenes eutrophus</name>
    <name type="synonym">Ralstonia eutropha</name>
    <dbReference type="NCBI Taxonomy" id="106590"/>
    <lineage>
        <taxon>Bacteria</taxon>
        <taxon>Pseudomonadati</taxon>
        <taxon>Pseudomonadota</taxon>
        <taxon>Betaproteobacteria</taxon>
        <taxon>Burkholderiales</taxon>
        <taxon>Burkholderiaceae</taxon>
        <taxon>Cupriavidus</taxon>
    </lineage>
</organism>
<accession>A0A1K0JH15</accession>
<reference evidence="1" key="1">
    <citation type="submission" date="2016-09" db="EMBL/GenBank/DDBJ databases">
        <authorList>
            <person name="Capua I."/>
            <person name="De Benedictis P."/>
            <person name="Joannis T."/>
            <person name="Lombin L.H."/>
            <person name="Cattoli G."/>
        </authorList>
    </citation>
    <scope>NUCLEOTIDE SEQUENCE</scope>
    <source>
        <strain evidence="1">B9</strain>
    </source>
</reference>
<dbReference type="AlphaFoldDB" id="A0A1K0JH15"/>
<sequence length="96" mass="10462">MASLCPDLGLGRAAAPRFVQAEAIDVGGELGFFDQAFPSNQDCFYWEGPVMDLVFGGLRSIGQALSCFEDWDKGHPGKYRFQVGEGRGCMHGLFPN</sequence>
<evidence type="ECO:0000313" key="1">
    <source>
        <dbReference type="EMBL" id="SCU87781.1"/>
    </source>
</evidence>
<dbReference type="EMBL" id="FMSH01000419">
    <property type="protein sequence ID" value="SCU87781.1"/>
    <property type="molecule type" value="Genomic_DNA"/>
</dbReference>
<gene>
    <name evidence="1" type="ORF">CNECB9_4760006</name>
</gene>